<dbReference type="InterPro" id="IPR036950">
    <property type="entry name" value="PBP_transglycosylase"/>
</dbReference>
<evidence type="ECO:0000256" key="2">
    <source>
        <dbReference type="ARBA" id="ARBA00022519"/>
    </source>
</evidence>
<evidence type="ECO:0000256" key="3">
    <source>
        <dbReference type="ARBA" id="ARBA00022676"/>
    </source>
</evidence>
<dbReference type="GO" id="GO:0009252">
    <property type="term" value="P:peptidoglycan biosynthetic process"/>
    <property type="evidence" value="ECO:0007669"/>
    <property type="project" value="UniProtKB-UniRule"/>
</dbReference>
<keyword evidence="2 11" id="KW-0997">Cell inner membrane</keyword>
<keyword evidence="4 11" id="KW-0808">Transferase</keyword>
<feature type="region of interest" description="Disordered" evidence="12">
    <location>
        <begin position="1"/>
        <end position="92"/>
    </location>
</feature>
<dbReference type="EC" id="2.4.99.28" evidence="11"/>
<dbReference type="AlphaFoldDB" id="A0A6G6Y7W4"/>
<dbReference type="InterPro" id="IPR001264">
    <property type="entry name" value="Glyco_trans_51"/>
</dbReference>
<dbReference type="InterPro" id="IPR023346">
    <property type="entry name" value="Lysozyme-like_dom_sf"/>
</dbReference>
<dbReference type="GO" id="GO:0008955">
    <property type="term" value="F:peptidoglycan glycosyltransferase activity"/>
    <property type="evidence" value="ECO:0007669"/>
    <property type="project" value="UniProtKB-UniRule"/>
</dbReference>
<comment type="subcellular location">
    <subcellularLocation>
        <location evidence="11">Cell inner membrane</location>
        <topology evidence="11">Single-pass membrane protein</topology>
    </subcellularLocation>
</comment>
<evidence type="ECO:0000313" key="14">
    <source>
        <dbReference type="EMBL" id="QIG80663.1"/>
    </source>
</evidence>
<accession>A0A6G6Y7W4</accession>
<protein>
    <recommendedName>
        <fullName evidence="11">Biosynthetic peptidoglycan transglycosylase</fullName>
        <ecNumber evidence="11">2.4.99.28</ecNumber>
    </recommendedName>
    <alternativeName>
        <fullName evidence="11">Glycan polymerase</fullName>
    </alternativeName>
    <alternativeName>
        <fullName evidence="11">Peptidoglycan glycosyltransferase MtgA</fullName>
        <shortName evidence="11">PGT</shortName>
    </alternativeName>
</protein>
<proteinExistence type="inferred from homology"/>
<feature type="transmembrane region" description="Helical" evidence="11">
    <location>
        <begin position="107"/>
        <end position="132"/>
    </location>
</feature>
<dbReference type="InterPro" id="IPR011812">
    <property type="entry name" value="Pep_trsgly"/>
</dbReference>
<dbReference type="UniPathway" id="UPA00219"/>
<dbReference type="PANTHER" id="PTHR30400:SF0">
    <property type="entry name" value="BIOSYNTHETIC PEPTIDOGLYCAN TRANSGLYCOSYLASE"/>
    <property type="match status" value="1"/>
</dbReference>
<organism evidence="14 15">
    <name type="scientific">Stakelama tenebrarum</name>
    <dbReference type="NCBI Taxonomy" id="2711215"/>
    <lineage>
        <taxon>Bacteria</taxon>
        <taxon>Pseudomonadati</taxon>
        <taxon>Pseudomonadota</taxon>
        <taxon>Alphaproteobacteria</taxon>
        <taxon>Sphingomonadales</taxon>
        <taxon>Sphingomonadaceae</taxon>
        <taxon>Stakelama</taxon>
    </lineage>
</organism>
<evidence type="ECO:0000313" key="15">
    <source>
        <dbReference type="Proteomes" id="UP000501568"/>
    </source>
</evidence>
<gene>
    <name evidence="11 14" type="primary">mtgA</name>
    <name evidence="14" type="ORF">G5C33_13325</name>
</gene>
<comment type="catalytic activity">
    <reaction evidence="11">
        <text>[GlcNAc-(1-&gt;4)-Mur2Ac(oyl-L-Ala-gamma-D-Glu-L-Lys-D-Ala-D-Ala)](n)-di-trans,octa-cis-undecaprenyl diphosphate + beta-D-GlcNAc-(1-&gt;4)-Mur2Ac(oyl-L-Ala-gamma-D-Glu-L-Lys-D-Ala-D-Ala)-di-trans,octa-cis-undecaprenyl diphosphate = [GlcNAc-(1-&gt;4)-Mur2Ac(oyl-L-Ala-gamma-D-Glu-L-Lys-D-Ala-D-Ala)](n+1)-di-trans,octa-cis-undecaprenyl diphosphate + di-trans,octa-cis-undecaprenyl diphosphate + H(+)</text>
        <dbReference type="Rhea" id="RHEA:23708"/>
        <dbReference type="Rhea" id="RHEA-COMP:9602"/>
        <dbReference type="Rhea" id="RHEA-COMP:9603"/>
        <dbReference type="ChEBI" id="CHEBI:15378"/>
        <dbReference type="ChEBI" id="CHEBI:58405"/>
        <dbReference type="ChEBI" id="CHEBI:60033"/>
        <dbReference type="ChEBI" id="CHEBI:78435"/>
        <dbReference type="EC" id="2.4.99.28"/>
    </reaction>
</comment>
<comment type="function">
    <text evidence="11">Peptidoglycan polymerase that catalyzes glycan chain elongation from lipid-linked precursors.</text>
</comment>
<evidence type="ECO:0000256" key="9">
    <source>
        <dbReference type="ARBA" id="ARBA00023136"/>
    </source>
</evidence>
<dbReference type="KEGG" id="spzr:G5C33_13325"/>
<evidence type="ECO:0000256" key="12">
    <source>
        <dbReference type="SAM" id="MobiDB-lite"/>
    </source>
</evidence>
<evidence type="ECO:0000256" key="8">
    <source>
        <dbReference type="ARBA" id="ARBA00022989"/>
    </source>
</evidence>
<keyword evidence="3 11" id="KW-0328">Glycosyltransferase</keyword>
<dbReference type="Pfam" id="PF00912">
    <property type="entry name" value="Transgly"/>
    <property type="match status" value="1"/>
</dbReference>
<evidence type="ECO:0000256" key="7">
    <source>
        <dbReference type="ARBA" id="ARBA00022984"/>
    </source>
</evidence>
<dbReference type="SUPFAM" id="SSF53955">
    <property type="entry name" value="Lysozyme-like"/>
    <property type="match status" value="1"/>
</dbReference>
<reference evidence="14 15" key="1">
    <citation type="submission" date="2020-02" db="EMBL/GenBank/DDBJ databases">
        <authorList>
            <person name="Zheng R.K."/>
            <person name="Sun C.M."/>
        </authorList>
    </citation>
    <scope>NUCLEOTIDE SEQUENCE [LARGE SCALE GENOMIC DNA]</scope>
    <source>
        <strain evidence="15">zrk23</strain>
    </source>
</reference>
<evidence type="ECO:0000256" key="5">
    <source>
        <dbReference type="ARBA" id="ARBA00022692"/>
    </source>
</evidence>
<evidence type="ECO:0000256" key="4">
    <source>
        <dbReference type="ARBA" id="ARBA00022679"/>
    </source>
</evidence>
<dbReference type="Gene3D" id="1.10.3810.10">
    <property type="entry name" value="Biosynthetic peptidoglycan transglycosylase-like"/>
    <property type="match status" value="1"/>
</dbReference>
<keyword evidence="8 11" id="KW-1133">Transmembrane helix</keyword>
<keyword evidence="7 11" id="KW-0573">Peptidoglycan synthesis</keyword>
<keyword evidence="10 11" id="KW-0961">Cell wall biogenesis/degradation</keyword>
<dbReference type="GO" id="GO:0005886">
    <property type="term" value="C:plasma membrane"/>
    <property type="evidence" value="ECO:0007669"/>
    <property type="project" value="UniProtKB-SubCell"/>
</dbReference>
<evidence type="ECO:0000259" key="13">
    <source>
        <dbReference type="Pfam" id="PF00912"/>
    </source>
</evidence>
<dbReference type="GO" id="GO:0016763">
    <property type="term" value="F:pentosyltransferase activity"/>
    <property type="evidence" value="ECO:0007669"/>
    <property type="project" value="InterPro"/>
</dbReference>
<comment type="similarity">
    <text evidence="11">Belongs to the glycosyltransferase 51 family.</text>
</comment>
<evidence type="ECO:0000256" key="6">
    <source>
        <dbReference type="ARBA" id="ARBA00022960"/>
    </source>
</evidence>
<dbReference type="GO" id="GO:0009274">
    <property type="term" value="C:peptidoglycan-based cell wall"/>
    <property type="evidence" value="ECO:0007669"/>
    <property type="project" value="InterPro"/>
</dbReference>
<feature type="compositionally biased region" description="Polar residues" evidence="12">
    <location>
        <begin position="46"/>
        <end position="56"/>
    </location>
</feature>
<dbReference type="PANTHER" id="PTHR30400">
    <property type="entry name" value="MONOFUNCTIONAL BIOSYNTHETIC PEPTIDOGLYCAN TRANSGLYCOSYLASE"/>
    <property type="match status" value="1"/>
</dbReference>
<keyword evidence="15" id="KW-1185">Reference proteome</keyword>
<dbReference type="GO" id="GO:0008360">
    <property type="term" value="P:regulation of cell shape"/>
    <property type="evidence" value="ECO:0007669"/>
    <property type="project" value="UniProtKB-KW"/>
</dbReference>
<dbReference type="NCBIfam" id="TIGR02070">
    <property type="entry name" value="mono_pep_trsgly"/>
    <property type="match status" value="1"/>
</dbReference>
<sequence length="327" mass="35702">MAVGDEEDGDRSSPPPEAADGADASESLGNRPVQLTQPGDWPSLWAPQQENEGSSRPTDDFLPRTGVSGVPLRRPPPPPFKPTGTGSASTVPAIRGLRRRKSLFRRAVEWMGLLIIGFAALSVAMVGLYRFFPPPVTLTMIGDMVGGHGAQRSWRPLSRIDPNMVRAVIGAEDSNFCSHDGFDWEAIRTAWRENQQGGRVRGGSTISQQTAKNVFLWQGGGYARKGLEAWFTFLIEHLWGKRRIMEVYLNVAETGIGTYGVEAGARRYFKHGADKLSTREAAQIAAVLPQPKKRSGTNPQGFTRRYADSIAGRIGTVRAQGLDACTR</sequence>
<dbReference type="EMBL" id="CP049109">
    <property type="protein sequence ID" value="QIG80663.1"/>
    <property type="molecule type" value="Genomic_DNA"/>
</dbReference>
<keyword evidence="5 11" id="KW-0812">Transmembrane</keyword>
<evidence type="ECO:0000256" key="11">
    <source>
        <dbReference type="HAMAP-Rule" id="MF_00766"/>
    </source>
</evidence>
<keyword evidence="9 11" id="KW-0472">Membrane</keyword>
<keyword evidence="6 11" id="KW-0133">Cell shape</keyword>
<dbReference type="GO" id="GO:0071555">
    <property type="term" value="P:cell wall organization"/>
    <property type="evidence" value="ECO:0007669"/>
    <property type="project" value="UniProtKB-KW"/>
</dbReference>
<keyword evidence="1 11" id="KW-1003">Cell membrane</keyword>
<name>A0A6G6Y7W4_9SPHN</name>
<dbReference type="Proteomes" id="UP000501568">
    <property type="component" value="Chromosome"/>
</dbReference>
<evidence type="ECO:0000256" key="1">
    <source>
        <dbReference type="ARBA" id="ARBA00022475"/>
    </source>
</evidence>
<evidence type="ECO:0000256" key="10">
    <source>
        <dbReference type="ARBA" id="ARBA00023316"/>
    </source>
</evidence>
<feature type="domain" description="Glycosyl transferase family 51" evidence="13">
    <location>
        <begin position="148"/>
        <end position="305"/>
    </location>
</feature>
<comment type="pathway">
    <text evidence="11">Cell wall biogenesis; peptidoglycan biosynthesis.</text>
</comment>
<dbReference type="HAMAP" id="MF_00766">
    <property type="entry name" value="PGT_MtgA"/>
    <property type="match status" value="1"/>
</dbReference>